<keyword evidence="1" id="KW-0472">Membrane</keyword>
<evidence type="ECO:0000313" key="3">
    <source>
        <dbReference type="Proteomes" id="UP000019132"/>
    </source>
</evidence>
<keyword evidence="1" id="KW-0812">Transmembrane</keyword>
<feature type="transmembrane region" description="Helical" evidence="1">
    <location>
        <begin position="127"/>
        <end position="146"/>
    </location>
</feature>
<protein>
    <submittedName>
        <fullName evidence="2">Uncharacterized protein</fullName>
    </submittedName>
</protein>
<feature type="transmembrane region" description="Helical" evidence="1">
    <location>
        <begin position="35"/>
        <end position="54"/>
    </location>
</feature>
<proteinExistence type="predicted"/>
<dbReference type="EMBL" id="GL376593">
    <property type="status" value="NOT_ANNOTATED_CDS"/>
    <property type="molecule type" value="Genomic_DNA"/>
</dbReference>
<dbReference type="Proteomes" id="UP000019132">
    <property type="component" value="Unassembled WGS sequence"/>
</dbReference>
<dbReference type="VEuPathDB" id="FungiDB:PYU1_G013484"/>
<organism evidence="2 3">
    <name type="scientific">Globisporangium ultimum (strain ATCC 200006 / CBS 805.95 / DAOM BR144)</name>
    <name type="common">Pythium ultimum</name>
    <dbReference type="NCBI Taxonomy" id="431595"/>
    <lineage>
        <taxon>Eukaryota</taxon>
        <taxon>Sar</taxon>
        <taxon>Stramenopiles</taxon>
        <taxon>Oomycota</taxon>
        <taxon>Peronosporomycetes</taxon>
        <taxon>Pythiales</taxon>
        <taxon>Pythiaceae</taxon>
        <taxon>Globisporangium</taxon>
    </lineage>
</organism>
<accession>K3X8G4</accession>
<reference evidence="3" key="1">
    <citation type="journal article" date="2010" name="Genome Biol.">
        <title>Genome sequence of the necrotrophic plant pathogen Pythium ultimum reveals original pathogenicity mechanisms and effector repertoire.</title>
        <authorList>
            <person name="Levesque C.A."/>
            <person name="Brouwer H."/>
            <person name="Cano L."/>
            <person name="Hamilton J.P."/>
            <person name="Holt C."/>
            <person name="Huitema E."/>
            <person name="Raffaele S."/>
            <person name="Robideau G.P."/>
            <person name="Thines M."/>
            <person name="Win J."/>
            <person name="Zerillo M.M."/>
            <person name="Beakes G.W."/>
            <person name="Boore J.L."/>
            <person name="Busam D."/>
            <person name="Dumas B."/>
            <person name="Ferriera S."/>
            <person name="Fuerstenberg S.I."/>
            <person name="Gachon C.M."/>
            <person name="Gaulin E."/>
            <person name="Govers F."/>
            <person name="Grenville-Briggs L."/>
            <person name="Horner N."/>
            <person name="Hostetler J."/>
            <person name="Jiang R.H."/>
            <person name="Johnson J."/>
            <person name="Krajaejun T."/>
            <person name="Lin H."/>
            <person name="Meijer H.J."/>
            <person name="Moore B."/>
            <person name="Morris P."/>
            <person name="Phuntmart V."/>
            <person name="Puiu D."/>
            <person name="Shetty J."/>
            <person name="Stajich J.E."/>
            <person name="Tripathy S."/>
            <person name="Wawra S."/>
            <person name="van West P."/>
            <person name="Whitty B.R."/>
            <person name="Coutinho P.M."/>
            <person name="Henrissat B."/>
            <person name="Martin F."/>
            <person name="Thomas P.D."/>
            <person name="Tyler B.M."/>
            <person name="De Vries R.P."/>
            <person name="Kamoun S."/>
            <person name="Yandell M."/>
            <person name="Tisserat N."/>
            <person name="Buell C.R."/>
        </authorList>
    </citation>
    <scope>NUCLEOTIDE SEQUENCE</scope>
    <source>
        <strain evidence="3">DAOM:BR144</strain>
    </source>
</reference>
<feature type="transmembrane region" description="Helical" evidence="1">
    <location>
        <begin position="66"/>
        <end position="90"/>
    </location>
</feature>
<dbReference type="OMA" id="CEHSSIR"/>
<reference evidence="3" key="2">
    <citation type="submission" date="2010-04" db="EMBL/GenBank/DDBJ databases">
        <authorList>
            <person name="Buell R."/>
            <person name="Hamilton J."/>
            <person name="Hostetler J."/>
        </authorList>
    </citation>
    <scope>NUCLEOTIDE SEQUENCE [LARGE SCALE GENOMIC DNA]</scope>
    <source>
        <strain evidence="3">DAOM:BR144</strain>
    </source>
</reference>
<dbReference type="EnsemblProtists" id="PYU1_T013513">
    <property type="protein sequence ID" value="PYU1_T013513"/>
    <property type="gene ID" value="PYU1_G013484"/>
</dbReference>
<reference evidence="2" key="3">
    <citation type="submission" date="2015-02" db="UniProtKB">
        <authorList>
            <consortium name="EnsemblProtists"/>
        </authorList>
    </citation>
    <scope>IDENTIFICATION</scope>
    <source>
        <strain evidence="2">DAOM BR144</strain>
    </source>
</reference>
<keyword evidence="1" id="KW-1133">Transmembrane helix</keyword>
<evidence type="ECO:0000313" key="2">
    <source>
        <dbReference type="EnsemblProtists" id="PYU1_T013513"/>
    </source>
</evidence>
<evidence type="ECO:0000256" key="1">
    <source>
        <dbReference type="SAM" id="Phobius"/>
    </source>
</evidence>
<keyword evidence="3" id="KW-1185">Reference proteome</keyword>
<name>K3X8G4_GLOUD</name>
<dbReference type="AlphaFoldDB" id="K3X8G4"/>
<sequence>MVLLLTPLPSIASIALLDCISLQSPSTGLHKSHCFWLRAFATTWLMEFAVLELLRRIVLHIPTTTIEIAATATVVTAPAIAVSVAQAHYIGFPVPFTIALNTPVTFAVFAACFALRWENVLRELCHCVVLFFKQTALVCIYSAYAYEVVFHMVKHWIGKSMPKNTSVEDLKPEVVTFNAEIFHVLYTSIHMQNSTSKLIVALFTTVDVLYACVSLHHVQAHVQTITRLWTQPTALLPTTRRRCRRHQHPKGQQSSTVVPLDDSPNVYTSKMSLVNIVQYILENDPHVCEHSSIRLQTHVKAAAPTTSVVSVYALSSITPGNSRQMKAVHISTEEKRIAEELSTSMRCALKLSIRYSNCCT</sequence>
<dbReference type="InParanoid" id="K3X8G4"/>
<feature type="transmembrane region" description="Helical" evidence="1">
    <location>
        <begin position="96"/>
        <end position="115"/>
    </location>
</feature>
<dbReference type="HOGENOM" id="CLU_770475_0_0_1"/>